<comment type="caution">
    <text evidence="2">The sequence shown here is derived from an EMBL/GenBank/DDBJ whole genome shotgun (WGS) entry which is preliminary data.</text>
</comment>
<reference evidence="2 3" key="1">
    <citation type="submission" date="2020-02" db="EMBL/GenBank/DDBJ databases">
        <title>Draft genome sequence of Haematococcus lacustris strain NIES-144.</title>
        <authorList>
            <person name="Morimoto D."/>
            <person name="Nakagawa S."/>
            <person name="Yoshida T."/>
            <person name="Sawayama S."/>
        </authorList>
    </citation>
    <scope>NUCLEOTIDE SEQUENCE [LARGE SCALE GENOMIC DNA]</scope>
    <source>
        <strain evidence="2 3">NIES-144</strain>
    </source>
</reference>
<gene>
    <name evidence="2" type="ORF">HaLaN_07642</name>
</gene>
<feature type="region of interest" description="Disordered" evidence="1">
    <location>
        <begin position="61"/>
        <end position="83"/>
    </location>
</feature>
<evidence type="ECO:0000313" key="2">
    <source>
        <dbReference type="EMBL" id="GFH12024.1"/>
    </source>
</evidence>
<feature type="region of interest" description="Disordered" evidence="1">
    <location>
        <begin position="114"/>
        <end position="155"/>
    </location>
</feature>
<evidence type="ECO:0000313" key="3">
    <source>
        <dbReference type="Proteomes" id="UP000485058"/>
    </source>
</evidence>
<evidence type="ECO:0000256" key="1">
    <source>
        <dbReference type="SAM" id="MobiDB-lite"/>
    </source>
</evidence>
<feature type="compositionally biased region" description="Low complexity" evidence="1">
    <location>
        <begin position="68"/>
        <end position="78"/>
    </location>
</feature>
<sequence length="155" mass="16941">MHGRLCIVIHKSSFTGAHASPVCRWFDKEKGMTKELFPAQRELDIPKLVYTVRVFTSDLKGAGRHHPSSSYNNSPAAPGGHLHADRTTAHLLRDHGGCKAFKCCWAHSMKMRSSLRTPSPRRPQPPTQGKGISRASRCTAPGAGPTECVGSLQED</sequence>
<organism evidence="2 3">
    <name type="scientific">Haematococcus lacustris</name>
    <name type="common">Green alga</name>
    <name type="synonym">Haematococcus pluvialis</name>
    <dbReference type="NCBI Taxonomy" id="44745"/>
    <lineage>
        <taxon>Eukaryota</taxon>
        <taxon>Viridiplantae</taxon>
        <taxon>Chlorophyta</taxon>
        <taxon>core chlorophytes</taxon>
        <taxon>Chlorophyceae</taxon>
        <taxon>CS clade</taxon>
        <taxon>Chlamydomonadales</taxon>
        <taxon>Haematococcaceae</taxon>
        <taxon>Haematococcus</taxon>
    </lineage>
</organism>
<protein>
    <submittedName>
        <fullName evidence="2">Uncharacterized protein</fullName>
    </submittedName>
</protein>
<keyword evidence="3" id="KW-1185">Reference proteome</keyword>
<dbReference type="AlphaFoldDB" id="A0A699YZ45"/>
<accession>A0A699YZ45</accession>
<proteinExistence type="predicted"/>
<name>A0A699YZ45_HAELA</name>
<dbReference type="EMBL" id="BLLF01000460">
    <property type="protein sequence ID" value="GFH12024.1"/>
    <property type="molecule type" value="Genomic_DNA"/>
</dbReference>
<dbReference type="Proteomes" id="UP000485058">
    <property type="component" value="Unassembled WGS sequence"/>
</dbReference>